<keyword evidence="4 10" id="KW-0732">Signal</keyword>
<feature type="region of interest" description="Disordered" evidence="8">
    <location>
        <begin position="181"/>
        <end position="212"/>
    </location>
</feature>
<feature type="chain" id="PRO_5002566581" description="Copper acquisition factor BIM1-like domain-containing protein" evidence="10">
    <location>
        <begin position="21"/>
        <end position="272"/>
    </location>
</feature>
<evidence type="ECO:0000256" key="3">
    <source>
        <dbReference type="ARBA" id="ARBA00022622"/>
    </source>
</evidence>
<feature type="transmembrane region" description="Helical" evidence="9">
    <location>
        <begin position="220"/>
        <end position="242"/>
    </location>
</feature>
<comment type="subcellular location">
    <subcellularLocation>
        <location evidence="1">Cell membrane</location>
        <topology evidence="1">Lipid-anchor</topology>
        <topology evidence="1">GPI-anchor</topology>
    </subcellularLocation>
</comment>
<dbReference type="PANTHER" id="PTHR34992:SF5">
    <property type="entry name" value="ANCHORED PROTEIN, PUTATIVE (AFU_ORTHOLOGUE AFUA_6G02800)-RELATED"/>
    <property type="match status" value="1"/>
</dbReference>
<feature type="compositionally biased region" description="Basic and acidic residues" evidence="8">
    <location>
        <begin position="252"/>
        <end position="265"/>
    </location>
</feature>
<feature type="domain" description="Copper acquisition factor BIM1-like" evidence="11">
    <location>
        <begin position="28"/>
        <end position="174"/>
    </location>
</feature>
<dbReference type="Proteomes" id="UP000045706">
    <property type="component" value="Unassembled WGS sequence"/>
</dbReference>
<name>A0A0G4LHU3_VERLO</name>
<evidence type="ECO:0000256" key="5">
    <source>
        <dbReference type="ARBA" id="ARBA00023136"/>
    </source>
</evidence>
<reference evidence="13" key="1">
    <citation type="submission" date="2015-05" db="EMBL/GenBank/DDBJ databases">
        <authorList>
            <person name="Fogelqvist Johan"/>
        </authorList>
    </citation>
    <scope>NUCLEOTIDE SEQUENCE [LARGE SCALE GENOMIC DNA]</scope>
</reference>
<keyword evidence="3" id="KW-0336">GPI-anchor</keyword>
<dbReference type="AlphaFoldDB" id="A0A0G4LHU3"/>
<organism evidence="12 13">
    <name type="scientific">Verticillium longisporum</name>
    <name type="common">Verticillium dahliae var. longisporum</name>
    <dbReference type="NCBI Taxonomy" id="100787"/>
    <lineage>
        <taxon>Eukaryota</taxon>
        <taxon>Fungi</taxon>
        <taxon>Dikarya</taxon>
        <taxon>Ascomycota</taxon>
        <taxon>Pezizomycotina</taxon>
        <taxon>Sordariomycetes</taxon>
        <taxon>Hypocreomycetidae</taxon>
        <taxon>Glomerellales</taxon>
        <taxon>Plectosphaerellaceae</taxon>
        <taxon>Verticillium</taxon>
    </lineage>
</organism>
<keyword evidence="9" id="KW-0812">Transmembrane</keyword>
<feature type="compositionally biased region" description="Basic and acidic residues" evidence="8">
    <location>
        <begin position="199"/>
        <end position="211"/>
    </location>
</feature>
<evidence type="ECO:0000313" key="13">
    <source>
        <dbReference type="Proteomes" id="UP000045706"/>
    </source>
</evidence>
<protein>
    <recommendedName>
        <fullName evidence="11">Copper acquisition factor BIM1-like domain-containing protein</fullName>
    </recommendedName>
</protein>
<evidence type="ECO:0000256" key="6">
    <source>
        <dbReference type="ARBA" id="ARBA00023180"/>
    </source>
</evidence>
<evidence type="ECO:0000256" key="2">
    <source>
        <dbReference type="ARBA" id="ARBA00022475"/>
    </source>
</evidence>
<evidence type="ECO:0000256" key="8">
    <source>
        <dbReference type="SAM" id="MobiDB-lite"/>
    </source>
</evidence>
<dbReference type="EMBL" id="CVQI01012224">
    <property type="protein sequence ID" value="CRK21601.1"/>
    <property type="molecule type" value="Genomic_DNA"/>
</dbReference>
<proteinExistence type="predicted"/>
<dbReference type="GO" id="GO:0098552">
    <property type="term" value="C:side of membrane"/>
    <property type="evidence" value="ECO:0007669"/>
    <property type="project" value="UniProtKB-KW"/>
</dbReference>
<dbReference type="Pfam" id="PF20238">
    <property type="entry name" value="BIM1-like_dom"/>
    <property type="match status" value="1"/>
</dbReference>
<evidence type="ECO:0000256" key="7">
    <source>
        <dbReference type="ARBA" id="ARBA00023288"/>
    </source>
</evidence>
<evidence type="ECO:0000259" key="11">
    <source>
        <dbReference type="Pfam" id="PF20238"/>
    </source>
</evidence>
<keyword evidence="5 9" id="KW-0472">Membrane</keyword>
<evidence type="ECO:0000256" key="4">
    <source>
        <dbReference type="ARBA" id="ARBA00022729"/>
    </source>
</evidence>
<keyword evidence="2" id="KW-1003">Cell membrane</keyword>
<gene>
    <name evidence="12" type="ORF">BN1723_002733</name>
</gene>
<evidence type="ECO:0000313" key="12">
    <source>
        <dbReference type="EMBL" id="CRK21601.1"/>
    </source>
</evidence>
<evidence type="ECO:0000256" key="1">
    <source>
        <dbReference type="ARBA" id="ARBA00004609"/>
    </source>
</evidence>
<dbReference type="CDD" id="cd21176">
    <property type="entry name" value="LPMO_auxiliary-like"/>
    <property type="match status" value="1"/>
</dbReference>
<dbReference type="InterPro" id="IPR046530">
    <property type="entry name" value="BIM1-like_dom"/>
</dbReference>
<feature type="signal peptide" evidence="10">
    <location>
        <begin position="1"/>
        <end position="20"/>
    </location>
</feature>
<evidence type="ECO:0000256" key="10">
    <source>
        <dbReference type="SAM" id="SignalP"/>
    </source>
</evidence>
<dbReference type="GO" id="GO:0005886">
    <property type="term" value="C:plasma membrane"/>
    <property type="evidence" value="ECO:0007669"/>
    <property type="project" value="UniProtKB-SubCell"/>
</dbReference>
<dbReference type="PANTHER" id="PTHR34992">
    <property type="entry name" value="HYPHAL ANASTAMOSIS-7 PROTEIN"/>
    <property type="match status" value="1"/>
</dbReference>
<keyword evidence="7" id="KW-0449">Lipoprotein</keyword>
<evidence type="ECO:0000256" key="9">
    <source>
        <dbReference type="SAM" id="Phobius"/>
    </source>
</evidence>
<dbReference type="InterPro" id="IPR046936">
    <property type="entry name" value="BIM1-like"/>
</dbReference>
<accession>A0A0G4LHU3</accession>
<feature type="region of interest" description="Disordered" evidence="8">
    <location>
        <begin position="252"/>
        <end position="272"/>
    </location>
</feature>
<keyword evidence="9" id="KW-1133">Transmembrane helix</keyword>
<sequence>MVSSKVVALVGAFFASSTVAQATTSNEMGAAAFLWPADRKWVDATDETAPCGGAQLGERTAFPLTNGRLALVTQDNTRAVHVGVSYSNNPTSASDFETFYGPDQVGSLDLGHTCITVPDHPASVTAGSNATYRILYVANFEENEADRTTHYACADVEFVEFAAFDEEIPCFNSTISDPEVKEDGSVSVTTTDENGETPHTVEDFTASEDRGSSGLAGGEIAGVVVGVVAGLGLLGALAFFLVRRKNQRKQVTEPMREVDVEKVHSDTLSTRS</sequence>
<keyword evidence="6" id="KW-0325">Glycoprotein</keyword>